<reference evidence="1" key="1">
    <citation type="submission" date="2020-06" db="EMBL/GenBank/DDBJ databases">
        <authorList>
            <consortium name="Plant Systems Biology data submission"/>
        </authorList>
    </citation>
    <scope>NUCLEOTIDE SEQUENCE</scope>
    <source>
        <strain evidence="1">D6</strain>
    </source>
</reference>
<keyword evidence="2" id="KW-1185">Reference proteome</keyword>
<dbReference type="Proteomes" id="UP001153069">
    <property type="component" value="Unassembled WGS sequence"/>
</dbReference>
<dbReference type="EMBL" id="CAICTM010002788">
    <property type="protein sequence ID" value="CAB9530212.1"/>
    <property type="molecule type" value="Genomic_DNA"/>
</dbReference>
<evidence type="ECO:0000313" key="1">
    <source>
        <dbReference type="EMBL" id="CAB9530212.1"/>
    </source>
</evidence>
<name>A0A9N8EY05_9STRA</name>
<accession>A0A9N8EY05</accession>
<protein>
    <submittedName>
        <fullName evidence="1">Uncharacterized protein</fullName>
    </submittedName>
</protein>
<proteinExistence type="predicted"/>
<dbReference type="AlphaFoldDB" id="A0A9N8EY05"/>
<gene>
    <name evidence="1" type="ORF">SEMRO_2790_G337140.1</name>
</gene>
<evidence type="ECO:0000313" key="2">
    <source>
        <dbReference type="Proteomes" id="UP001153069"/>
    </source>
</evidence>
<organism evidence="1 2">
    <name type="scientific">Seminavis robusta</name>
    <dbReference type="NCBI Taxonomy" id="568900"/>
    <lineage>
        <taxon>Eukaryota</taxon>
        <taxon>Sar</taxon>
        <taxon>Stramenopiles</taxon>
        <taxon>Ochrophyta</taxon>
        <taxon>Bacillariophyta</taxon>
        <taxon>Bacillariophyceae</taxon>
        <taxon>Bacillariophycidae</taxon>
        <taxon>Naviculales</taxon>
        <taxon>Naviculaceae</taxon>
        <taxon>Seminavis</taxon>
    </lineage>
</organism>
<comment type="caution">
    <text evidence="1">The sequence shown here is derived from an EMBL/GenBank/DDBJ whole genome shotgun (WGS) entry which is preliminary data.</text>
</comment>
<sequence length="232" mass="25782">MGGYKGPRKVSLGGIGRTPETDVLLTKVLASCPALEELEVYAFSPDSASIEVNHQSFVLLLQQVKVRKLFLSCDVDNDYNLENIFHPLKDNHFLEELSIDLRLPATVWMFDGGYTPADAISPTGWDWLCYSLCQVLCGILEESNMTLKKVGWCENGNSPSRLYKDAMDPARYLAALNFFGRGQVRRGECENIGDLLAAAKVEIMHDDTTYGFGFASIGYGLLRESPSLWAQV</sequence>